<name>A3QMA6_CAEEL</name>
<dbReference type="STRING" id="6239.C50E10.8.1"/>
<evidence type="ECO:0000256" key="1">
    <source>
        <dbReference type="ARBA" id="ARBA00004141"/>
    </source>
</evidence>
<feature type="transmembrane region" description="Helical" evidence="6">
    <location>
        <begin position="121"/>
        <end position="145"/>
    </location>
</feature>
<dbReference type="SMR" id="A3QMA6"/>
<keyword evidence="5 6" id="KW-0472">Membrane</keyword>
<organism evidence="7 8">
    <name type="scientific">Caenorhabditis elegans</name>
    <dbReference type="NCBI Taxonomy" id="6239"/>
    <lineage>
        <taxon>Eukaryota</taxon>
        <taxon>Metazoa</taxon>
        <taxon>Ecdysozoa</taxon>
        <taxon>Nematoda</taxon>
        <taxon>Chromadorea</taxon>
        <taxon>Rhabditida</taxon>
        <taxon>Rhabditina</taxon>
        <taxon>Rhabditomorpha</taxon>
        <taxon>Rhabditoidea</taxon>
        <taxon>Rhabditidae</taxon>
        <taxon>Peloderinae</taxon>
        <taxon>Caenorhabditis</taxon>
    </lineage>
</organism>
<dbReference type="InParanoid" id="A3QMA6"/>
<protein>
    <submittedName>
        <fullName evidence="7">Serpentine Receptor, class E (Epsilon)</fullName>
    </submittedName>
</protein>
<feature type="transmembrane region" description="Helical" evidence="6">
    <location>
        <begin position="67"/>
        <end position="95"/>
    </location>
</feature>
<gene>
    <name evidence="7 9" type="primary">sre-56</name>
    <name evidence="9" type="ORF">C50E10.8</name>
    <name evidence="7" type="ORF">CELE_C50E10.8</name>
</gene>
<keyword evidence="4 6" id="KW-1133">Transmembrane helix</keyword>
<feature type="transmembrane region" description="Helical" evidence="6">
    <location>
        <begin position="166"/>
        <end position="187"/>
    </location>
</feature>
<feature type="transmembrane region" description="Helical" evidence="6">
    <location>
        <begin position="193"/>
        <end position="213"/>
    </location>
</feature>
<evidence type="ECO:0000256" key="2">
    <source>
        <dbReference type="ARBA" id="ARBA00006803"/>
    </source>
</evidence>
<feature type="transmembrane region" description="Helical" evidence="6">
    <location>
        <begin position="297"/>
        <end position="317"/>
    </location>
</feature>
<feature type="transmembrane region" description="Helical" evidence="6">
    <location>
        <begin position="257"/>
        <end position="277"/>
    </location>
</feature>
<feature type="transmembrane region" description="Helical" evidence="6">
    <location>
        <begin position="28"/>
        <end position="55"/>
    </location>
</feature>
<dbReference type="PIR" id="T33502">
    <property type="entry name" value="T33502"/>
</dbReference>
<dbReference type="PaxDb" id="6239-C50E10.8"/>
<dbReference type="KEGG" id="cel:CELE_C50E10.8"/>
<dbReference type="PhylomeDB" id="A3QMA6"/>
<proteinExistence type="inferred from homology"/>
<dbReference type="InterPro" id="IPR053365">
    <property type="entry name" value="Nematode_rcpt-like"/>
</dbReference>
<dbReference type="OrthoDB" id="5848981at2759"/>
<keyword evidence="3 6" id="KW-0812">Transmembrane</keyword>
<dbReference type="Proteomes" id="UP000001940">
    <property type="component" value="Chromosome II"/>
</dbReference>
<dbReference type="EMBL" id="BX284602">
    <property type="protein sequence ID" value="CAM36338.1"/>
    <property type="molecule type" value="Genomic_DNA"/>
</dbReference>
<dbReference type="OMA" id="MHANTRL"/>
<dbReference type="HOGENOM" id="CLU_063305_1_0_1"/>
<evidence type="ECO:0000313" key="8">
    <source>
        <dbReference type="Proteomes" id="UP000001940"/>
    </source>
</evidence>
<dbReference type="Pfam" id="PF03125">
    <property type="entry name" value="Sre"/>
    <property type="match status" value="1"/>
</dbReference>
<evidence type="ECO:0000313" key="7">
    <source>
        <dbReference type="EMBL" id="CAM36338.1"/>
    </source>
</evidence>
<keyword evidence="8" id="KW-1185">Reference proteome</keyword>
<comment type="similarity">
    <text evidence="2">Belongs to the nematode receptor-like protein sre family.</text>
</comment>
<dbReference type="InterPro" id="IPR004151">
    <property type="entry name" value="7TM_GPCR_serpentine_rcpt_Sre"/>
</dbReference>
<evidence type="ECO:0000256" key="3">
    <source>
        <dbReference type="ARBA" id="ARBA00022692"/>
    </source>
</evidence>
<dbReference type="GO" id="GO:0016020">
    <property type="term" value="C:membrane"/>
    <property type="evidence" value="ECO:0007669"/>
    <property type="project" value="UniProtKB-SubCell"/>
</dbReference>
<dbReference type="AGR" id="WB:WBGene00016831"/>
<evidence type="ECO:0000256" key="4">
    <source>
        <dbReference type="ARBA" id="ARBA00022989"/>
    </source>
</evidence>
<evidence type="ECO:0000256" key="6">
    <source>
        <dbReference type="SAM" id="Phobius"/>
    </source>
</evidence>
<dbReference type="WormBase" id="C50E10.8">
    <property type="protein sequence ID" value="CE19762"/>
    <property type="gene ID" value="WBGene00016831"/>
    <property type="gene designation" value="sre-56"/>
</dbReference>
<reference evidence="7 8" key="1">
    <citation type="journal article" date="1998" name="Science">
        <title>Genome sequence of the nematode C. elegans: a platform for investigating biology.</title>
        <authorList>
            <consortium name="The C. elegans sequencing consortium"/>
            <person name="Sulson J.E."/>
            <person name="Waterston R."/>
        </authorList>
    </citation>
    <scope>NUCLEOTIDE SEQUENCE [LARGE SCALE GENOMIC DNA]</scope>
    <source>
        <strain evidence="7 8">Bristol N2</strain>
    </source>
</reference>
<dbReference type="PANTHER" id="PTHR47757:SF2">
    <property type="entry name" value="G_PROTEIN_RECEP_F1_2 DOMAIN-CONTAINING PROTEIN-RELATED"/>
    <property type="match status" value="1"/>
</dbReference>
<dbReference type="CTD" id="183669"/>
<dbReference type="UCSC" id="C50E10.8">
    <property type="organism name" value="c. elegans"/>
</dbReference>
<evidence type="ECO:0000256" key="5">
    <source>
        <dbReference type="ARBA" id="ARBA00023136"/>
    </source>
</evidence>
<dbReference type="RefSeq" id="NP_496617.1">
    <property type="nucleotide sequence ID" value="NM_064216.2"/>
</dbReference>
<dbReference type="eggNOG" id="ENOG502TMGT">
    <property type="taxonomic scope" value="Eukaryota"/>
</dbReference>
<sequence>MIFTISNNTYQIWLPIFTLNDVAYNQKFYQFLLIFELLLSLTVLVFTITSGFIILTRTAFHKNFNSLIAIVVLSWLFSAAGKLLLTPYFIGFWVIEPVTRGLPWWTCDVAKMARLDSISSAWPLFLGGALTWYYMSILTTCLITLSIERVCASFFIKNYENTRRTYLLALLILFQQILIFLLGYFLFFNLIHFITIVSVLVGLNVLAMMVFCINRWYNLKVLREFEQRPRESAKHYTLPVRFQAKENLRVFNLTARVFVVGFFLIILGFTFCVMITFEWAPSLETLLIFCFENLIHLNPLIINAVLILSVSTWSKALPNSRLFRKISLIKVHPIVPNHSQQQETDTYFSQLHSVWEKKVNVL</sequence>
<dbReference type="GeneID" id="183669"/>
<dbReference type="FunCoup" id="A3QMA6">
    <property type="interactions" value="3"/>
</dbReference>
<keyword evidence="7" id="KW-0675">Receptor</keyword>
<comment type="subcellular location">
    <subcellularLocation>
        <location evidence="1">Membrane</location>
        <topology evidence="1">Multi-pass membrane protein</topology>
    </subcellularLocation>
</comment>
<accession>A3QMA6</accession>
<dbReference type="GO" id="GO:0007606">
    <property type="term" value="P:sensory perception of chemical stimulus"/>
    <property type="evidence" value="ECO:0007669"/>
    <property type="project" value="InterPro"/>
</dbReference>
<dbReference type="PANTHER" id="PTHR47757">
    <property type="entry name" value="SERPENTINE RECEPTOR, CLASS E (EPSILON)-RELATED"/>
    <property type="match status" value="1"/>
</dbReference>
<dbReference type="Bgee" id="WBGene00016831">
    <property type="expression patterns" value="Expressed in larva"/>
</dbReference>
<dbReference type="AlphaFoldDB" id="A3QMA6"/>
<evidence type="ECO:0000313" key="9">
    <source>
        <dbReference type="WormBase" id="C50E10.8"/>
    </source>
</evidence>